<proteinExistence type="predicted"/>
<dbReference type="Proteomes" id="UP000254601">
    <property type="component" value="Unassembled WGS sequence"/>
</dbReference>
<name>A0A380MUW7_9GAMM</name>
<dbReference type="AlphaFoldDB" id="A0A380MUW7"/>
<keyword evidence="2" id="KW-1185">Reference proteome</keyword>
<reference evidence="1 2" key="1">
    <citation type="submission" date="2018-06" db="EMBL/GenBank/DDBJ databases">
        <authorList>
            <consortium name="Pathogen Informatics"/>
            <person name="Doyle S."/>
        </authorList>
    </citation>
    <scope>NUCLEOTIDE SEQUENCE [LARGE SCALE GENOMIC DNA]</scope>
    <source>
        <strain evidence="1 2">NCTC13337</strain>
    </source>
</reference>
<sequence>MTREQISDIAWIKYKKDRIGHFFVTIHGISDTIEYSYATQAEMRKMFDLICTKHGLITIAPDLAVNPHKLLGLSSSKDQTEVRMVDESMSFSVIPFAYEQQHSKILAMRFKAIMQVTGGAANWLYTSDAFQFMMVLRSAVKYVCLEHTITIFHLGRNSQPFNVCWGNRENAEAVSKYIQKQLMQTTENNLK</sequence>
<gene>
    <name evidence="1" type="ORF">NCTC13337_01835</name>
</gene>
<dbReference type="RefSeq" id="WP_072576263.1">
    <property type="nucleotide sequence ID" value="NZ_LWHB01000061.1"/>
</dbReference>
<organism evidence="1 2">
    <name type="scientific">Suttonella ornithocola</name>
    <dbReference type="NCBI Taxonomy" id="279832"/>
    <lineage>
        <taxon>Bacteria</taxon>
        <taxon>Pseudomonadati</taxon>
        <taxon>Pseudomonadota</taxon>
        <taxon>Gammaproteobacteria</taxon>
        <taxon>Cardiobacteriales</taxon>
        <taxon>Cardiobacteriaceae</taxon>
        <taxon>Suttonella</taxon>
    </lineage>
</organism>
<evidence type="ECO:0000313" key="2">
    <source>
        <dbReference type="Proteomes" id="UP000254601"/>
    </source>
</evidence>
<accession>A0A380MUW7</accession>
<evidence type="ECO:0000313" key="1">
    <source>
        <dbReference type="EMBL" id="SUO96380.1"/>
    </source>
</evidence>
<protein>
    <submittedName>
        <fullName evidence="1">Uncharacterized protein</fullName>
    </submittedName>
</protein>
<dbReference type="EMBL" id="UHIC01000001">
    <property type="protein sequence ID" value="SUO96380.1"/>
    <property type="molecule type" value="Genomic_DNA"/>
</dbReference>